<reference evidence="5 6" key="1">
    <citation type="submission" date="2024-03" db="EMBL/GenBank/DDBJ databases">
        <title>The genome assembly and annotation of the cricket Gryllus longicercus Weissman &amp; Gray.</title>
        <authorList>
            <person name="Szrajer S."/>
            <person name="Gray D."/>
            <person name="Ylla G."/>
        </authorList>
    </citation>
    <scope>NUCLEOTIDE SEQUENCE [LARGE SCALE GENOMIC DNA]</scope>
    <source>
        <strain evidence="5">DAG 2021-001</strain>
        <tissue evidence="5">Whole body minus gut</tissue>
    </source>
</reference>
<evidence type="ECO:0000256" key="4">
    <source>
        <dbReference type="SAM" id="MobiDB-lite"/>
    </source>
</evidence>
<dbReference type="Pfam" id="PF00023">
    <property type="entry name" value="Ank"/>
    <property type="match status" value="1"/>
</dbReference>
<evidence type="ECO:0000313" key="5">
    <source>
        <dbReference type="EMBL" id="KAK7871443.1"/>
    </source>
</evidence>
<dbReference type="SUPFAM" id="SSF48403">
    <property type="entry name" value="Ankyrin repeat"/>
    <property type="match status" value="1"/>
</dbReference>
<dbReference type="Proteomes" id="UP001378592">
    <property type="component" value="Unassembled WGS sequence"/>
</dbReference>
<comment type="caution">
    <text evidence="5">The sequence shown here is derived from an EMBL/GenBank/DDBJ whole genome shotgun (WGS) entry which is preliminary data.</text>
</comment>
<keyword evidence="2 3" id="KW-0040">ANK repeat</keyword>
<dbReference type="PROSITE" id="PS50297">
    <property type="entry name" value="ANK_REP_REGION"/>
    <property type="match status" value="2"/>
</dbReference>
<feature type="repeat" description="ANK" evidence="3">
    <location>
        <begin position="97"/>
        <end position="129"/>
    </location>
</feature>
<accession>A0AAN9WHF0</accession>
<dbReference type="SMART" id="SM00248">
    <property type="entry name" value="ANK"/>
    <property type="match status" value="3"/>
</dbReference>
<feature type="region of interest" description="Disordered" evidence="4">
    <location>
        <begin position="1"/>
        <end position="30"/>
    </location>
</feature>
<keyword evidence="1" id="KW-0677">Repeat</keyword>
<evidence type="ECO:0000256" key="2">
    <source>
        <dbReference type="ARBA" id="ARBA00023043"/>
    </source>
</evidence>
<proteinExistence type="predicted"/>
<protein>
    <recommendedName>
        <fullName evidence="7">Ankyrin repeat domain-containing protein 49</fullName>
    </recommendedName>
</protein>
<gene>
    <name evidence="5" type="ORF">R5R35_010829</name>
</gene>
<dbReference type="Pfam" id="PF12796">
    <property type="entry name" value="Ank_2"/>
    <property type="match status" value="1"/>
</dbReference>
<feature type="repeat" description="ANK" evidence="3">
    <location>
        <begin position="64"/>
        <end position="96"/>
    </location>
</feature>
<dbReference type="PROSITE" id="PS50088">
    <property type="entry name" value="ANK_REPEAT"/>
    <property type="match status" value="2"/>
</dbReference>
<name>A0AAN9WHF0_9ORTH</name>
<keyword evidence="6" id="KW-1185">Reference proteome</keyword>
<dbReference type="PANTHER" id="PTHR24198:SF165">
    <property type="entry name" value="ANKYRIN REPEAT-CONTAINING PROTEIN-RELATED"/>
    <property type="match status" value="1"/>
</dbReference>
<sequence length="197" mass="21829">MPGGEPLLPFVSGWDDDSTGIEEDPNPRENPEKEILLAAENGELEVVRNIIMNNRECIHVKDGDGYTPLHRACYNDHVEIVDILLEHGADIHARTKDQWQPLHSACMWNNTKCVAKLLEHGADVNATSEGGQTPLHLAAGNSESIATLALLLTHPLLKPDIRNKSDETAAQIARRSNPNYWIFESVEPCLNVFTHDG</sequence>
<evidence type="ECO:0000313" key="6">
    <source>
        <dbReference type="Proteomes" id="UP001378592"/>
    </source>
</evidence>
<dbReference type="Gene3D" id="1.25.40.20">
    <property type="entry name" value="Ankyrin repeat-containing domain"/>
    <property type="match status" value="1"/>
</dbReference>
<dbReference type="InterPro" id="IPR002110">
    <property type="entry name" value="Ankyrin_rpt"/>
</dbReference>
<dbReference type="PRINTS" id="PR01415">
    <property type="entry name" value="ANKYRIN"/>
</dbReference>
<evidence type="ECO:0000256" key="3">
    <source>
        <dbReference type="PROSITE-ProRule" id="PRU00023"/>
    </source>
</evidence>
<dbReference type="InterPro" id="IPR036770">
    <property type="entry name" value="Ankyrin_rpt-contain_sf"/>
</dbReference>
<dbReference type="AlphaFoldDB" id="A0AAN9WHF0"/>
<feature type="compositionally biased region" description="Acidic residues" evidence="4">
    <location>
        <begin position="14"/>
        <end position="24"/>
    </location>
</feature>
<organism evidence="5 6">
    <name type="scientific">Gryllus longicercus</name>
    <dbReference type="NCBI Taxonomy" id="2509291"/>
    <lineage>
        <taxon>Eukaryota</taxon>
        <taxon>Metazoa</taxon>
        <taxon>Ecdysozoa</taxon>
        <taxon>Arthropoda</taxon>
        <taxon>Hexapoda</taxon>
        <taxon>Insecta</taxon>
        <taxon>Pterygota</taxon>
        <taxon>Neoptera</taxon>
        <taxon>Polyneoptera</taxon>
        <taxon>Orthoptera</taxon>
        <taxon>Ensifera</taxon>
        <taxon>Gryllidea</taxon>
        <taxon>Grylloidea</taxon>
        <taxon>Gryllidae</taxon>
        <taxon>Gryllinae</taxon>
        <taxon>Gryllus</taxon>
    </lineage>
</organism>
<dbReference type="EMBL" id="JAZDUA010000039">
    <property type="protein sequence ID" value="KAK7871443.1"/>
    <property type="molecule type" value="Genomic_DNA"/>
</dbReference>
<evidence type="ECO:0000256" key="1">
    <source>
        <dbReference type="ARBA" id="ARBA00022737"/>
    </source>
</evidence>
<dbReference type="PANTHER" id="PTHR24198">
    <property type="entry name" value="ANKYRIN REPEAT AND PROTEIN KINASE DOMAIN-CONTAINING PROTEIN"/>
    <property type="match status" value="1"/>
</dbReference>
<evidence type="ECO:0008006" key="7">
    <source>
        <dbReference type="Google" id="ProtNLM"/>
    </source>
</evidence>